<name>A0A7X8C607_9LACT</name>
<feature type="domain" description="Type I restriction modification DNA specificity" evidence="5">
    <location>
        <begin position="19"/>
        <end position="193"/>
    </location>
</feature>
<dbReference type="AlphaFoldDB" id="A0A7X8C607"/>
<keyword evidence="2" id="KW-0680">Restriction system</keyword>
<evidence type="ECO:0000256" key="3">
    <source>
        <dbReference type="ARBA" id="ARBA00023125"/>
    </source>
</evidence>
<dbReference type="InterPro" id="IPR052021">
    <property type="entry name" value="Type-I_RS_S_subunit"/>
</dbReference>
<dbReference type="Proteomes" id="UP000541058">
    <property type="component" value="Unassembled WGS sequence"/>
</dbReference>
<keyword evidence="6" id="KW-0378">Hydrolase</keyword>
<dbReference type="InterPro" id="IPR044946">
    <property type="entry name" value="Restrct_endonuc_typeI_TRD_sf"/>
</dbReference>
<dbReference type="InterPro" id="IPR000055">
    <property type="entry name" value="Restrct_endonuc_typeI_TRD"/>
</dbReference>
<reference evidence="6 7" key="1">
    <citation type="journal article" date="2020" name="Biotechnol. Biofuels">
        <title>New insights from the biogas microbiome by comprehensive genome-resolved metagenomics of nearly 1600 species originating from multiple anaerobic digesters.</title>
        <authorList>
            <person name="Campanaro S."/>
            <person name="Treu L."/>
            <person name="Rodriguez-R L.M."/>
            <person name="Kovalovszki A."/>
            <person name="Ziels R.M."/>
            <person name="Maus I."/>
            <person name="Zhu X."/>
            <person name="Kougias P.G."/>
            <person name="Basile A."/>
            <person name="Luo G."/>
            <person name="Schluter A."/>
            <person name="Konstantinidis K.T."/>
            <person name="Angelidaki I."/>
        </authorList>
    </citation>
    <scope>NUCLEOTIDE SEQUENCE [LARGE SCALE GENOMIC DNA]</scope>
    <source>
        <strain evidence="6">AS23ysBPME_34</strain>
    </source>
</reference>
<comment type="caution">
    <text evidence="6">The sequence shown here is derived from an EMBL/GenBank/DDBJ whole genome shotgun (WGS) entry which is preliminary data.</text>
</comment>
<evidence type="ECO:0000313" key="6">
    <source>
        <dbReference type="EMBL" id="NLJ19305.1"/>
    </source>
</evidence>
<dbReference type="GO" id="GO:0004519">
    <property type="term" value="F:endonuclease activity"/>
    <property type="evidence" value="ECO:0007669"/>
    <property type="project" value="UniProtKB-KW"/>
</dbReference>
<dbReference type="RefSeq" id="WP_276649766.1">
    <property type="nucleotide sequence ID" value="NZ_JAAYSM010000383.1"/>
</dbReference>
<dbReference type="GO" id="GO:0003677">
    <property type="term" value="F:DNA binding"/>
    <property type="evidence" value="ECO:0007669"/>
    <property type="project" value="UniProtKB-KW"/>
</dbReference>
<dbReference type="SUPFAM" id="SSF116734">
    <property type="entry name" value="DNA methylase specificity domain"/>
    <property type="match status" value="2"/>
</dbReference>
<sequence>MMKEKKLVPKRRFKGSEGEWNTYNLGEKVEFFSGLTYSPNDAVLNDGTLVIRSSNIKNNQIIDADNVYVNKQIVNSEQVRVGDIIVVVRNGSRDLIGKNAVVREEMTDTVIGAFMTGIRSKYYNFNNALLNTNLFKRQVAQNLGATINQITIGMFNKMVFNFPNKEEQQKIGEFFKVLDERIANKERKIAKVKALKSAYLTEMFPQEGETVPKRRFKEFTEEWNYCLLKEVINSEFKGRAKAEMLGGNSPYLDTDHLNGGEVSYVNLPKDVEKDDVLILWDGSQAGMVYHGFEGALGSTLKAYKPKYSGEYLYQFLKKNQKVIFEQYRTPNIPHVINTFVDEFWICIPSIEEQQKIGQFFKNLDDQIRTEEKKLEKLKKMKEAYLEEMFV</sequence>
<feature type="coiled-coil region" evidence="4">
    <location>
        <begin position="360"/>
        <end position="387"/>
    </location>
</feature>
<dbReference type="PANTHER" id="PTHR30408:SF12">
    <property type="entry name" value="TYPE I RESTRICTION ENZYME MJAVIII SPECIFICITY SUBUNIT"/>
    <property type="match status" value="1"/>
</dbReference>
<evidence type="ECO:0000256" key="4">
    <source>
        <dbReference type="SAM" id="Coils"/>
    </source>
</evidence>
<evidence type="ECO:0000256" key="1">
    <source>
        <dbReference type="ARBA" id="ARBA00010923"/>
    </source>
</evidence>
<dbReference type="CDD" id="cd17265">
    <property type="entry name" value="RMtype1_S_Eco4255III-TRD2-CR2_like"/>
    <property type="match status" value="1"/>
</dbReference>
<evidence type="ECO:0000313" key="7">
    <source>
        <dbReference type="Proteomes" id="UP000541058"/>
    </source>
</evidence>
<protein>
    <submittedName>
        <fullName evidence="6">Restriction endonuclease subunit S</fullName>
    </submittedName>
</protein>
<feature type="domain" description="Type I restriction modification DNA specificity" evidence="5">
    <location>
        <begin position="221"/>
        <end position="378"/>
    </location>
</feature>
<keyword evidence="4" id="KW-0175">Coiled coil</keyword>
<keyword evidence="3" id="KW-0238">DNA-binding</keyword>
<keyword evidence="6" id="KW-0540">Nuclease</keyword>
<dbReference type="EMBL" id="JAAYSM010000383">
    <property type="protein sequence ID" value="NLJ19305.1"/>
    <property type="molecule type" value="Genomic_DNA"/>
</dbReference>
<evidence type="ECO:0000259" key="5">
    <source>
        <dbReference type="Pfam" id="PF01420"/>
    </source>
</evidence>
<accession>A0A7X8C607</accession>
<dbReference type="Gene3D" id="1.10.287.1120">
    <property type="entry name" value="Bipartite methylase S protein"/>
    <property type="match status" value="1"/>
</dbReference>
<dbReference type="Pfam" id="PF01420">
    <property type="entry name" value="Methylase_S"/>
    <property type="match status" value="2"/>
</dbReference>
<keyword evidence="6" id="KW-0255">Endonuclease</keyword>
<dbReference type="GO" id="GO:0009307">
    <property type="term" value="P:DNA restriction-modification system"/>
    <property type="evidence" value="ECO:0007669"/>
    <property type="project" value="UniProtKB-KW"/>
</dbReference>
<evidence type="ECO:0000256" key="2">
    <source>
        <dbReference type="ARBA" id="ARBA00022747"/>
    </source>
</evidence>
<organism evidence="6 7">
    <name type="scientific">Globicatella sulfidifaciens</name>
    <dbReference type="NCBI Taxonomy" id="136093"/>
    <lineage>
        <taxon>Bacteria</taxon>
        <taxon>Bacillati</taxon>
        <taxon>Bacillota</taxon>
        <taxon>Bacilli</taxon>
        <taxon>Lactobacillales</taxon>
        <taxon>Aerococcaceae</taxon>
        <taxon>Globicatella</taxon>
    </lineage>
</organism>
<proteinExistence type="inferred from homology"/>
<dbReference type="PANTHER" id="PTHR30408">
    <property type="entry name" value="TYPE-1 RESTRICTION ENZYME ECOKI SPECIFICITY PROTEIN"/>
    <property type="match status" value="1"/>
</dbReference>
<gene>
    <name evidence="6" type="ORF">GX355_10665</name>
</gene>
<comment type="similarity">
    <text evidence="1">Belongs to the type-I restriction system S methylase family.</text>
</comment>
<dbReference type="Gene3D" id="3.90.220.20">
    <property type="entry name" value="DNA methylase specificity domains"/>
    <property type="match status" value="2"/>
</dbReference>